<dbReference type="InterPro" id="IPR052638">
    <property type="entry name" value="PiggyBac_TE-derived"/>
</dbReference>
<evidence type="ECO:0000259" key="1">
    <source>
        <dbReference type="Pfam" id="PF13843"/>
    </source>
</evidence>
<dbReference type="GO" id="GO:0043565">
    <property type="term" value="F:sequence-specific DNA binding"/>
    <property type="evidence" value="ECO:0007669"/>
    <property type="project" value="TreeGrafter"/>
</dbReference>
<dbReference type="AlphaFoldDB" id="A0A3B4VNG0"/>
<name>A0A3B4VNG0_SERDU</name>
<dbReference type="Pfam" id="PF13843">
    <property type="entry name" value="DDE_Tnp_1_7"/>
    <property type="match status" value="1"/>
</dbReference>
<dbReference type="InterPro" id="IPR029526">
    <property type="entry name" value="PGBD"/>
</dbReference>
<organism evidence="2 3">
    <name type="scientific">Seriola dumerili</name>
    <name type="common">Greater amberjack</name>
    <name type="synonym">Caranx dumerili</name>
    <dbReference type="NCBI Taxonomy" id="41447"/>
    <lineage>
        <taxon>Eukaryota</taxon>
        <taxon>Metazoa</taxon>
        <taxon>Chordata</taxon>
        <taxon>Craniata</taxon>
        <taxon>Vertebrata</taxon>
        <taxon>Euteleostomi</taxon>
        <taxon>Actinopterygii</taxon>
        <taxon>Neopterygii</taxon>
        <taxon>Teleostei</taxon>
        <taxon>Neoteleostei</taxon>
        <taxon>Acanthomorphata</taxon>
        <taxon>Carangaria</taxon>
        <taxon>Carangiformes</taxon>
        <taxon>Carangidae</taxon>
        <taxon>Seriola</taxon>
    </lineage>
</organism>
<protein>
    <recommendedName>
        <fullName evidence="1">PiggyBac transposable element-derived protein domain-containing protein</fullName>
    </recommendedName>
</protein>
<feature type="domain" description="PiggyBac transposable element-derived protein" evidence="1">
    <location>
        <begin position="89"/>
        <end position="249"/>
    </location>
</feature>
<dbReference type="Proteomes" id="UP000261420">
    <property type="component" value="Unplaced"/>
</dbReference>
<dbReference type="OMA" id="KLWITTN"/>
<keyword evidence="3" id="KW-1185">Reference proteome</keyword>
<dbReference type="Ensembl" id="ENSSDUT00000031776.1">
    <property type="protein sequence ID" value="ENSSDUP00000031240.1"/>
    <property type="gene ID" value="ENSSDUG00000022460.1"/>
</dbReference>
<proteinExistence type="predicted"/>
<evidence type="ECO:0000313" key="2">
    <source>
        <dbReference type="Ensembl" id="ENSSDUP00000031240.1"/>
    </source>
</evidence>
<dbReference type="GeneTree" id="ENSGT00940000181093"/>
<reference evidence="2" key="2">
    <citation type="submission" date="2025-09" db="UniProtKB">
        <authorList>
            <consortium name="Ensembl"/>
        </authorList>
    </citation>
    <scope>IDENTIFICATION</scope>
</reference>
<dbReference type="PANTHER" id="PTHR47055:SF3">
    <property type="entry name" value="PHORBOL-ESTER_DAG-TYPE DOMAIN-CONTAINING PROTEIN"/>
    <property type="match status" value="1"/>
</dbReference>
<accession>A0A3B4VNG0</accession>
<sequence length="261" mass="30167">MPKGCDNEVDYQRLIALNILNKNTSPPYLTTLNYHALELSTQYISQLSVSYPSVTERRYISRCPATSSIPDFVTYVPTAADCIKQTKPDPVDLFLLMYPPTLRELTVEMSNLYSMQTKGKALDLSMDELLSFYGVLLASGYSSVPRRHMYWSYDPDVYNEAISNAIRRNRFDEIMASIHLVDNSKATDDPFYKVRPIFSALNSTYKMMPYTKQLSIDESMIRYYGRHGCKQFIRGKPIRFGYKLWITTNYTSIDDENTVLY</sequence>
<dbReference type="PANTHER" id="PTHR47055">
    <property type="entry name" value="DDE_TNP_1_7 DOMAIN-CONTAINING PROTEIN"/>
    <property type="match status" value="1"/>
</dbReference>
<reference evidence="2" key="1">
    <citation type="submission" date="2025-08" db="UniProtKB">
        <authorList>
            <consortium name="Ensembl"/>
        </authorList>
    </citation>
    <scope>IDENTIFICATION</scope>
</reference>
<evidence type="ECO:0000313" key="3">
    <source>
        <dbReference type="Proteomes" id="UP000261420"/>
    </source>
</evidence>